<dbReference type="SUPFAM" id="SSF159664">
    <property type="entry name" value="CobE/GbiG C-terminal domain-like"/>
    <property type="match status" value="1"/>
</dbReference>
<name>A0A401YH32_9ACTN</name>
<proteinExistence type="predicted"/>
<protein>
    <submittedName>
        <fullName evidence="2">Precorrin-3B C(17)-methyltransferase</fullName>
    </submittedName>
</protein>
<feature type="domain" description="CobE/GbiG C-terminal" evidence="1">
    <location>
        <begin position="3"/>
        <end position="127"/>
    </location>
</feature>
<dbReference type="PANTHER" id="PTHR37477:SF1">
    <property type="entry name" value="COBALT-PRECORRIN-5A HYDROLASE"/>
    <property type="match status" value="1"/>
</dbReference>
<dbReference type="Gene3D" id="3.30.420.180">
    <property type="entry name" value="CobE/GbiG C-terminal domain"/>
    <property type="match status" value="1"/>
</dbReference>
<dbReference type="InterPro" id="IPR036518">
    <property type="entry name" value="CobE/GbiG_C_sf"/>
</dbReference>
<accession>A0A401YH32</accession>
<dbReference type="GO" id="GO:0032259">
    <property type="term" value="P:methylation"/>
    <property type="evidence" value="ECO:0007669"/>
    <property type="project" value="UniProtKB-KW"/>
</dbReference>
<keyword evidence="2" id="KW-0489">Methyltransferase</keyword>
<dbReference type="PANTHER" id="PTHR37477">
    <property type="entry name" value="COBALT-PRECORRIN-5A HYDROLASE"/>
    <property type="match status" value="1"/>
</dbReference>
<evidence type="ECO:0000313" key="3">
    <source>
        <dbReference type="Proteomes" id="UP000286931"/>
    </source>
</evidence>
<gene>
    <name evidence="2" type="ORF">EHYA_01520</name>
</gene>
<dbReference type="Pfam" id="PF01890">
    <property type="entry name" value="CbiG_C"/>
    <property type="match status" value="1"/>
</dbReference>
<comment type="caution">
    <text evidence="2">The sequence shown here is derived from an EMBL/GenBank/DDBJ whole genome shotgun (WGS) entry which is preliminary data.</text>
</comment>
<keyword evidence="3" id="KW-1185">Reference proteome</keyword>
<evidence type="ECO:0000313" key="2">
    <source>
        <dbReference type="EMBL" id="GCD93868.1"/>
    </source>
</evidence>
<dbReference type="InterPro" id="IPR052553">
    <property type="entry name" value="CbiG_hydrolase"/>
</dbReference>
<evidence type="ECO:0000259" key="1">
    <source>
        <dbReference type="Pfam" id="PF01890"/>
    </source>
</evidence>
<keyword evidence="2" id="KW-0808">Transferase</keyword>
<sequence length="142" mass="13945">MWVVGIGAASGVGAEEVRASVCAALARAGAARSTVRALVTVAARAHEPGLVAGAALLALPLYARSAAELAEVPVPHPAERVRAAVGTSSVAEAAARLGPVSGAPLGELVVAKMRGVGARPRCTVAIARHVGSAGGEGDRQTS</sequence>
<dbReference type="GO" id="GO:0009236">
    <property type="term" value="P:cobalamin biosynthetic process"/>
    <property type="evidence" value="ECO:0007669"/>
    <property type="project" value="InterPro"/>
</dbReference>
<dbReference type="EMBL" id="BIFH01000014">
    <property type="protein sequence ID" value="GCD93868.1"/>
    <property type="molecule type" value="Genomic_DNA"/>
</dbReference>
<dbReference type="AlphaFoldDB" id="A0A401YH32"/>
<organism evidence="2 3">
    <name type="scientific">Embleya hyalina</name>
    <dbReference type="NCBI Taxonomy" id="516124"/>
    <lineage>
        <taxon>Bacteria</taxon>
        <taxon>Bacillati</taxon>
        <taxon>Actinomycetota</taxon>
        <taxon>Actinomycetes</taxon>
        <taxon>Kitasatosporales</taxon>
        <taxon>Streptomycetaceae</taxon>
        <taxon>Embleya</taxon>
    </lineage>
</organism>
<dbReference type="Proteomes" id="UP000286931">
    <property type="component" value="Unassembled WGS sequence"/>
</dbReference>
<dbReference type="InterPro" id="IPR002750">
    <property type="entry name" value="CobE/GbiG_C"/>
</dbReference>
<reference evidence="2 3" key="1">
    <citation type="submission" date="2018-12" db="EMBL/GenBank/DDBJ databases">
        <title>Draft genome sequence of Embleya hyalina NBRC 13850T.</title>
        <authorList>
            <person name="Komaki H."/>
            <person name="Hosoyama A."/>
            <person name="Kimura A."/>
            <person name="Ichikawa N."/>
            <person name="Tamura T."/>
        </authorList>
    </citation>
    <scope>NUCLEOTIDE SEQUENCE [LARGE SCALE GENOMIC DNA]</scope>
    <source>
        <strain evidence="2 3">NBRC 13850</strain>
    </source>
</reference>
<dbReference type="GO" id="GO:0008168">
    <property type="term" value="F:methyltransferase activity"/>
    <property type="evidence" value="ECO:0007669"/>
    <property type="project" value="UniProtKB-KW"/>
</dbReference>